<keyword evidence="4 5" id="KW-0067">ATP-binding</keyword>
<evidence type="ECO:0000256" key="3">
    <source>
        <dbReference type="ARBA" id="ARBA00022777"/>
    </source>
</evidence>
<dbReference type="InterPro" id="IPR000719">
    <property type="entry name" value="Prot_kinase_dom"/>
</dbReference>
<reference evidence="10" key="1">
    <citation type="submission" date="2016-06" db="UniProtKB">
        <authorList>
            <consortium name="WormBaseParasite"/>
        </authorList>
    </citation>
    <scope>IDENTIFICATION</scope>
</reference>
<dbReference type="AlphaFoldDB" id="A0A183SXR3"/>
<dbReference type="EMBL" id="UYSU01034981">
    <property type="protein sequence ID" value="VDL95396.1"/>
    <property type="molecule type" value="Genomic_DNA"/>
</dbReference>
<dbReference type="PROSITE" id="PS50011">
    <property type="entry name" value="PROTEIN_KINASE_DOM"/>
    <property type="match status" value="1"/>
</dbReference>
<keyword evidence="9" id="KW-1185">Reference proteome</keyword>
<dbReference type="WBParaSite" id="SSLN_0000935501-mRNA-1">
    <property type="protein sequence ID" value="SSLN_0000935501-mRNA-1"/>
    <property type="gene ID" value="SSLN_0000935501"/>
</dbReference>
<keyword evidence="3" id="KW-0418">Kinase</keyword>
<sequence length="452" mass="49802">MQVDRQHHHLHQFEGGTHLRPKGAARNHQQQHISAPVSSVEAAEGYQACPIERHCGVASLVFARPRAKLAPSVSSGRPGERSRHRSTSEDVGNQLAAVGGSTIKAIRGCCSDGPHLLPRSVASTHHPFPMRARFSAFCQHTGSPLQLTEWIFNASVVDPIASIANRISSRVTHCARLPPHPNLSRVLAIRVVKDELPPACDGGTSNDIADWNDWYVVHLVCELPRGTPLTSLVQPVTSLKTTQSASFGTKNTITLVELERIRLIAQQVLEALQWLLRNCMSHRNLQGVILLTLVAKTSWDQVDHHGGPVFSAALQSCLQQVPALKDFLQSCLSERGSSAQKLLSHAFLKDPISSIFQPMESAFQNQNDSRDNNSLLTARTEMVDGKTPRLFTDFEDFSVIGRGGFGCVLRARNIIENREYAIKCVKISHSQAETLLREIRALSGLQHDNIVR</sequence>
<dbReference type="Gene3D" id="3.30.200.20">
    <property type="entry name" value="Phosphorylase Kinase, domain 1"/>
    <property type="match status" value="1"/>
</dbReference>
<dbReference type="OrthoDB" id="6256039at2759"/>
<evidence type="ECO:0000259" key="7">
    <source>
        <dbReference type="PROSITE" id="PS50011"/>
    </source>
</evidence>
<dbReference type="PROSITE" id="PS00107">
    <property type="entry name" value="PROTEIN_KINASE_ATP"/>
    <property type="match status" value="1"/>
</dbReference>
<evidence type="ECO:0000256" key="4">
    <source>
        <dbReference type="ARBA" id="ARBA00022840"/>
    </source>
</evidence>
<gene>
    <name evidence="8" type="ORF">SSLN_LOCUS9011</name>
</gene>
<accession>A0A183SXR3</accession>
<dbReference type="SUPFAM" id="SSF56112">
    <property type="entry name" value="Protein kinase-like (PK-like)"/>
    <property type="match status" value="1"/>
</dbReference>
<dbReference type="GO" id="GO:0004672">
    <property type="term" value="F:protein kinase activity"/>
    <property type="evidence" value="ECO:0007669"/>
    <property type="project" value="InterPro"/>
</dbReference>
<dbReference type="InterPro" id="IPR017441">
    <property type="entry name" value="Protein_kinase_ATP_BS"/>
</dbReference>
<dbReference type="InterPro" id="IPR011009">
    <property type="entry name" value="Kinase-like_dom_sf"/>
</dbReference>
<proteinExistence type="predicted"/>
<feature type="compositionally biased region" description="Basic residues" evidence="6">
    <location>
        <begin position="1"/>
        <end position="10"/>
    </location>
</feature>
<keyword evidence="2 5" id="KW-0547">Nucleotide-binding</keyword>
<protein>
    <submittedName>
        <fullName evidence="10">Protein kinase domain-containing protein</fullName>
    </submittedName>
</protein>
<evidence type="ECO:0000256" key="1">
    <source>
        <dbReference type="ARBA" id="ARBA00022679"/>
    </source>
</evidence>
<name>A0A183SXR3_SCHSO</name>
<evidence type="ECO:0000256" key="5">
    <source>
        <dbReference type="PROSITE-ProRule" id="PRU10141"/>
    </source>
</evidence>
<organism evidence="10">
    <name type="scientific">Schistocephalus solidus</name>
    <name type="common">Tapeworm</name>
    <dbReference type="NCBI Taxonomy" id="70667"/>
    <lineage>
        <taxon>Eukaryota</taxon>
        <taxon>Metazoa</taxon>
        <taxon>Spiralia</taxon>
        <taxon>Lophotrochozoa</taxon>
        <taxon>Platyhelminthes</taxon>
        <taxon>Cestoda</taxon>
        <taxon>Eucestoda</taxon>
        <taxon>Diphyllobothriidea</taxon>
        <taxon>Diphyllobothriidae</taxon>
        <taxon>Schistocephalus</taxon>
    </lineage>
</organism>
<dbReference type="PANTHER" id="PTHR11042">
    <property type="entry name" value="EUKARYOTIC TRANSLATION INITIATION FACTOR 2-ALPHA KINASE EIF2-ALPHA KINASE -RELATED"/>
    <property type="match status" value="1"/>
</dbReference>
<feature type="binding site" evidence="5">
    <location>
        <position position="423"/>
    </location>
    <ligand>
        <name>ATP</name>
        <dbReference type="ChEBI" id="CHEBI:30616"/>
    </ligand>
</feature>
<feature type="region of interest" description="Disordered" evidence="6">
    <location>
        <begin position="69"/>
        <end position="93"/>
    </location>
</feature>
<keyword evidence="1" id="KW-0808">Transferase</keyword>
<dbReference type="GO" id="GO:0005634">
    <property type="term" value="C:nucleus"/>
    <property type="evidence" value="ECO:0007669"/>
    <property type="project" value="TreeGrafter"/>
</dbReference>
<evidence type="ECO:0000313" key="8">
    <source>
        <dbReference type="EMBL" id="VDL95396.1"/>
    </source>
</evidence>
<dbReference type="GO" id="GO:0005737">
    <property type="term" value="C:cytoplasm"/>
    <property type="evidence" value="ECO:0007669"/>
    <property type="project" value="TreeGrafter"/>
</dbReference>
<evidence type="ECO:0000313" key="10">
    <source>
        <dbReference type="WBParaSite" id="SSLN_0000935501-mRNA-1"/>
    </source>
</evidence>
<dbReference type="Proteomes" id="UP000275846">
    <property type="component" value="Unassembled WGS sequence"/>
</dbReference>
<dbReference type="Pfam" id="PF00069">
    <property type="entry name" value="Pkinase"/>
    <property type="match status" value="1"/>
</dbReference>
<dbReference type="InterPro" id="IPR050339">
    <property type="entry name" value="CC_SR_Kinase"/>
</dbReference>
<feature type="region of interest" description="Disordered" evidence="6">
    <location>
        <begin position="1"/>
        <end position="32"/>
    </location>
</feature>
<evidence type="ECO:0000313" key="9">
    <source>
        <dbReference type="Proteomes" id="UP000275846"/>
    </source>
</evidence>
<feature type="domain" description="Protein kinase" evidence="7">
    <location>
        <begin position="394"/>
        <end position="452"/>
    </location>
</feature>
<evidence type="ECO:0000256" key="2">
    <source>
        <dbReference type="ARBA" id="ARBA00022741"/>
    </source>
</evidence>
<reference evidence="8 9" key="2">
    <citation type="submission" date="2018-11" db="EMBL/GenBank/DDBJ databases">
        <authorList>
            <consortium name="Pathogen Informatics"/>
        </authorList>
    </citation>
    <scope>NUCLEOTIDE SEQUENCE [LARGE SCALE GENOMIC DNA]</scope>
    <source>
        <strain evidence="8 9">NST_G2</strain>
    </source>
</reference>
<dbReference type="STRING" id="70667.A0A183SXR3"/>
<dbReference type="GO" id="GO:0005524">
    <property type="term" value="F:ATP binding"/>
    <property type="evidence" value="ECO:0007669"/>
    <property type="project" value="UniProtKB-UniRule"/>
</dbReference>
<evidence type="ECO:0000256" key="6">
    <source>
        <dbReference type="SAM" id="MobiDB-lite"/>
    </source>
</evidence>